<dbReference type="InterPro" id="IPR001345">
    <property type="entry name" value="PG/BPGM_mutase_AS"/>
</dbReference>
<dbReference type="Pfam" id="PF00300">
    <property type="entry name" value="His_Phos_1"/>
    <property type="match status" value="1"/>
</dbReference>
<keyword evidence="5" id="KW-1185">Reference proteome</keyword>
<dbReference type="InterPro" id="IPR013078">
    <property type="entry name" value="His_Pase_superF_clade-1"/>
</dbReference>
<dbReference type="RefSeq" id="XP_013753878.1">
    <property type="nucleotide sequence ID" value="XM_013898424.1"/>
</dbReference>
<feature type="active site" description="Proton donor/acceptor" evidence="1">
    <location>
        <position position="134"/>
    </location>
</feature>
<dbReference type="GeneID" id="25568364"/>
<dbReference type="SMART" id="SM00855">
    <property type="entry name" value="PGAM"/>
    <property type="match status" value="1"/>
</dbReference>
<feature type="region of interest" description="Disordered" evidence="3">
    <location>
        <begin position="362"/>
        <end position="413"/>
    </location>
</feature>
<feature type="compositionally biased region" description="Pro residues" evidence="3">
    <location>
        <begin position="394"/>
        <end position="405"/>
    </location>
</feature>
<name>A0A0L0DQE0_THETB</name>
<gene>
    <name evidence="4" type="ORF">AMSG_10037</name>
</gene>
<evidence type="ECO:0000313" key="4">
    <source>
        <dbReference type="EMBL" id="KNC54241.1"/>
    </source>
</evidence>
<dbReference type="InterPro" id="IPR052765">
    <property type="entry name" value="PGM-Related"/>
</dbReference>
<sequence length="413" mass="46735">MLRPLRVVQALGVGVRGVKTKINRRAAELRVKHKGLLMPERVFLVRHGESEANLDRTVYFETPDNEHALSLRGFQQAKAAGELISRYVPPGEDFMIYHSPFERALQTCAGIYAVLAQTHGEANLHVREDPRLREQEWGNYQTPSALQAIQDERANVGRFYYRFPTGESGCDVFDRVSSMLNTFVRDAFGTKRKNNVVIVSHGLTLRLFLMRFFRWNVDTFEALMNFDNGQVLLMKKAPHHGMEIMVDPPVENIFEDLLINTPLPPGATSYNSLFENGEWTSLPVIRDLARSLYGMPPDRSGRSLLGHAEPETHGDYGPDTLDIAMEVSREPDDMAGPLGPLPETDDLDRAPTEFDAIHDAIHQDVNDFDAPAFPRRKSPIRTRQAAPTRRRRPIPPITNPSPSPSPSRRIRLR</sequence>
<organism evidence="4 5">
    <name type="scientific">Thecamonas trahens ATCC 50062</name>
    <dbReference type="NCBI Taxonomy" id="461836"/>
    <lineage>
        <taxon>Eukaryota</taxon>
        <taxon>Apusozoa</taxon>
        <taxon>Apusomonadida</taxon>
        <taxon>Apusomonadidae</taxon>
        <taxon>Thecamonas</taxon>
    </lineage>
</organism>
<dbReference type="InterPro" id="IPR029033">
    <property type="entry name" value="His_PPase_superfam"/>
</dbReference>
<dbReference type="SUPFAM" id="SSF53254">
    <property type="entry name" value="Phosphoglycerate mutase-like"/>
    <property type="match status" value="1"/>
</dbReference>
<dbReference type="EMBL" id="GL349487">
    <property type="protein sequence ID" value="KNC54241.1"/>
    <property type="molecule type" value="Genomic_DNA"/>
</dbReference>
<reference evidence="4 5" key="1">
    <citation type="submission" date="2010-05" db="EMBL/GenBank/DDBJ databases">
        <title>The Genome Sequence of Thecamonas trahens ATCC 50062.</title>
        <authorList>
            <consortium name="The Broad Institute Genome Sequencing Platform"/>
            <person name="Russ C."/>
            <person name="Cuomo C."/>
            <person name="Shea T."/>
            <person name="Young S.K."/>
            <person name="Zeng Q."/>
            <person name="Koehrsen M."/>
            <person name="Haas B."/>
            <person name="Borodovsky M."/>
            <person name="Guigo R."/>
            <person name="Alvarado L."/>
            <person name="Berlin A."/>
            <person name="Bochicchio J."/>
            <person name="Borenstein D."/>
            <person name="Chapman S."/>
            <person name="Chen Z."/>
            <person name="Freedman E."/>
            <person name="Gellesch M."/>
            <person name="Goldberg J."/>
            <person name="Griggs A."/>
            <person name="Gujja S."/>
            <person name="Heilman E."/>
            <person name="Heiman D."/>
            <person name="Hepburn T."/>
            <person name="Howarth C."/>
            <person name="Jen D."/>
            <person name="Larson L."/>
            <person name="Mehta T."/>
            <person name="Park D."/>
            <person name="Pearson M."/>
            <person name="Roberts A."/>
            <person name="Saif S."/>
            <person name="Shenoy N."/>
            <person name="Sisk P."/>
            <person name="Stolte C."/>
            <person name="Sykes S."/>
            <person name="Thomson T."/>
            <person name="Walk T."/>
            <person name="White J."/>
            <person name="Yandava C."/>
            <person name="Burger G."/>
            <person name="Gray M.W."/>
            <person name="Holland P.W.H."/>
            <person name="King N."/>
            <person name="Lang F.B.F."/>
            <person name="Roger A.J."/>
            <person name="Ruiz-Trillo I."/>
            <person name="Lander E."/>
            <person name="Nusbaum C."/>
        </authorList>
    </citation>
    <scope>NUCLEOTIDE SEQUENCE [LARGE SCALE GENOMIC DNA]</scope>
    <source>
        <strain evidence="4 5">ATCC 50062</strain>
    </source>
</reference>
<dbReference type="PROSITE" id="PS00175">
    <property type="entry name" value="PG_MUTASE"/>
    <property type="match status" value="1"/>
</dbReference>
<dbReference type="Proteomes" id="UP000054408">
    <property type="component" value="Unassembled WGS sequence"/>
</dbReference>
<feature type="binding site" evidence="2">
    <location>
        <position position="103"/>
    </location>
    <ligand>
        <name>substrate</name>
    </ligand>
</feature>
<dbReference type="Gene3D" id="3.40.50.1240">
    <property type="entry name" value="Phosphoglycerate mutase-like"/>
    <property type="match status" value="1"/>
</dbReference>
<feature type="region of interest" description="Disordered" evidence="3">
    <location>
        <begin position="301"/>
        <end position="320"/>
    </location>
</feature>
<feature type="active site" description="Tele-phosphohistidine intermediate" evidence="1">
    <location>
        <position position="47"/>
    </location>
</feature>
<feature type="region of interest" description="Disordered" evidence="3">
    <location>
        <begin position="330"/>
        <end position="349"/>
    </location>
</feature>
<feature type="binding site" evidence="2">
    <location>
        <begin position="46"/>
        <end position="53"/>
    </location>
    <ligand>
        <name>substrate</name>
    </ligand>
</feature>
<dbReference type="STRING" id="461836.A0A0L0DQE0"/>
<dbReference type="eggNOG" id="ENOG502QTHF">
    <property type="taxonomic scope" value="Eukaryota"/>
</dbReference>
<proteinExistence type="predicted"/>
<protein>
    <submittedName>
        <fullName evidence="4">Phosphoglycerate-bisphosphoglycerate mutase family M protein</fullName>
    </submittedName>
</protein>
<evidence type="ECO:0000256" key="3">
    <source>
        <dbReference type="SAM" id="MobiDB-lite"/>
    </source>
</evidence>
<evidence type="ECO:0000256" key="1">
    <source>
        <dbReference type="PIRSR" id="PIRSR613078-1"/>
    </source>
</evidence>
<accession>A0A0L0DQE0</accession>
<dbReference type="PANTHER" id="PTHR46192">
    <property type="entry name" value="BROAD-RANGE ACID PHOSPHATASE DET1"/>
    <property type="match status" value="1"/>
</dbReference>
<dbReference type="CDD" id="cd07067">
    <property type="entry name" value="HP_PGM_like"/>
    <property type="match status" value="1"/>
</dbReference>
<dbReference type="GO" id="GO:0003824">
    <property type="term" value="F:catalytic activity"/>
    <property type="evidence" value="ECO:0007669"/>
    <property type="project" value="InterPro"/>
</dbReference>
<evidence type="ECO:0000256" key="2">
    <source>
        <dbReference type="PIRSR" id="PIRSR613078-2"/>
    </source>
</evidence>
<dbReference type="OrthoDB" id="10261749at2759"/>
<dbReference type="AlphaFoldDB" id="A0A0L0DQE0"/>
<evidence type="ECO:0000313" key="5">
    <source>
        <dbReference type="Proteomes" id="UP000054408"/>
    </source>
</evidence>